<proteinExistence type="predicted"/>
<organism evidence="8 9">
    <name type="scientific">Taenia crassiceps</name>
    <dbReference type="NCBI Taxonomy" id="6207"/>
    <lineage>
        <taxon>Eukaryota</taxon>
        <taxon>Metazoa</taxon>
        <taxon>Spiralia</taxon>
        <taxon>Lophotrochozoa</taxon>
        <taxon>Platyhelminthes</taxon>
        <taxon>Cestoda</taxon>
        <taxon>Eucestoda</taxon>
        <taxon>Cyclophyllidea</taxon>
        <taxon>Taeniidae</taxon>
        <taxon>Taenia</taxon>
    </lineage>
</organism>
<dbReference type="InterPro" id="IPR024964">
    <property type="entry name" value="CTLH/CRA"/>
</dbReference>
<dbReference type="SMART" id="SM00757">
    <property type="entry name" value="CRA"/>
    <property type="match status" value="1"/>
</dbReference>
<comment type="caution">
    <text evidence="8">The sequence shown here is derived from an EMBL/GenBank/DDBJ whole genome shotgun (WGS) entry which is preliminary data.</text>
</comment>
<dbReference type="Proteomes" id="UP001651158">
    <property type="component" value="Unassembled WGS sequence"/>
</dbReference>
<dbReference type="SMART" id="SM00668">
    <property type="entry name" value="CTLH"/>
    <property type="match status" value="1"/>
</dbReference>
<feature type="domain" description="CTLH" evidence="7">
    <location>
        <begin position="455"/>
        <end position="512"/>
    </location>
</feature>
<feature type="compositionally biased region" description="Pro residues" evidence="5">
    <location>
        <begin position="1"/>
        <end position="16"/>
    </location>
</feature>
<evidence type="ECO:0000256" key="4">
    <source>
        <dbReference type="ARBA" id="ARBA00023136"/>
    </source>
</evidence>
<evidence type="ECO:0000256" key="5">
    <source>
        <dbReference type="SAM" id="MobiDB-lite"/>
    </source>
</evidence>
<dbReference type="PROSITE" id="PS50897">
    <property type="entry name" value="CTLH"/>
    <property type="match status" value="1"/>
</dbReference>
<keyword evidence="3 6" id="KW-1133">Transmembrane helix</keyword>
<feature type="region of interest" description="Disordered" evidence="5">
    <location>
        <begin position="1"/>
        <end position="28"/>
    </location>
</feature>
<dbReference type="PANTHER" id="PTHR23291">
    <property type="entry name" value="BAX INHIBITOR-RELATED"/>
    <property type="match status" value="1"/>
</dbReference>
<dbReference type="InterPro" id="IPR006594">
    <property type="entry name" value="LisH"/>
</dbReference>
<reference evidence="8 9" key="1">
    <citation type="journal article" date="2022" name="Front. Cell. Infect. Microbiol.">
        <title>The Genomes of Two Strains of Taenia crassiceps the Animal Model for the Study of Human Cysticercosis.</title>
        <authorList>
            <person name="Bobes R.J."/>
            <person name="Estrada K."/>
            <person name="Rios-Valencia D.G."/>
            <person name="Calderon-Gallegos A."/>
            <person name="de la Torre P."/>
            <person name="Carrero J.C."/>
            <person name="Sanchez-Flores A."/>
            <person name="Laclette J.P."/>
        </authorList>
    </citation>
    <scope>NUCLEOTIDE SEQUENCE [LARGE SCALE GENOMIC DNA]</scope>
    <source>
        <strain evidence="8">WFUcys</strain>
    </source>
</reference>
<feature type="transmembrane region" description="Helical" evidence="6">
    <location>
        <begin position="131"/>
        <end position="150"/>
    </location>
</feature>
<dbReference type="Pfam" id="PF08513">
    <property type="entry name" value="LisH"/>
    <property type="match status" value="1"/>
</dbReference>
<evidence type="ECO:0000313" key="9">
    <source>
        <dbReference type="Proteomes" id="UP001651158"/>
    </source>
</evidence>
<feature type="transmembrane region" description="Helical" evidence="6">
    <location>
        <begin position="246"/>
        <end position="264"/>
    </location>
</feature>
<keyword evidence="4 6" id="KW-0472">Membrane</keyword>
<dbReference type="PROSITE" id="PS50896">
    <property type="entry name" value="LISH"/>
    <property type="match status" value="1"/>
</dbReference>
<comment type="subcellular location">
    <subcellularLocation>
        <location evidence="1">Membrane</location>
        <topology evidence="1">Multi-pass membrane protein</topology>
    </subcellularLocation>
</comment>
<keyword evidence="2 6" id="KW-0812">Transmembrane</keyword>
<feature type="compositionally biased region" description="Polar residues" evidence="5">
    <location>
        <begin position="17"/>
        <end position="28"/>
    </location>
</feature>
<dbReference type="InterPro" id="IPR006595">
    <property type="entry name" value="CTLH_C"/>
</dbReference>
<evidence type="ECO:0000256" key="3">
    <source>
        <dbReference type="ARBA" id="ARBA00022989"/>
    </source>
</evidence>
<dbReference type="PANTHER" id="PTHR23291:SF127">
    <property type="entry name" value="PROTEIN LIFEGUARD 1-LIKE"/>
    <property type="match status" value="1"/>
</dbReference>
<evidence type="ECO:0000256" key="6">
    <source>
        <dbReference type="SAM" id="Phobius"/>
    </source>
</evidence>
<keyword evidence="9" id="KW-1185">Reference proteome</keyword>
<evidence type="ECO:0000259" key="7">
    <source>
        <dbReference type="PROSITE" id="PS50897"/>
    </source>
</evidence>
<evidence type="ECO:0000256" key="2">
    <source>
        <dbReference type="ARBA" id="ARBA00022692"/>
    </source>
</evidence>
<gene>
    <name evidence="8" type="ORF">TcWFU_007426</name>
</gene>
<name>A0ABR4QLR8_9CEST</name>
<dbReference type="Pfam" id="PF10607">
    <property type="entry name" value="CTLH"/>
    <property type="match status" value="1"/>
</dbReference>
<evidence type="ECO:0000256" key="1">
    <source>
        <dbReference type="ARBA" id="ARBA00004141"/>
    </source>
</evidence>
<feature type="transmembrane region" description="Helical" evidence="6">
    <location>
        <begin position="218"/>
        <end position="240"/>
    </location>
</feature>
<dbReference type="EMBL" id="JAKROA010000002">
    <property type="protein sequence ID" value="KAL5110659.1"/>
    <property type="molecule type" value="Genomic_DNA"/>
</dbReference>
<evidence type="ECO:0000313" key="8">
    <source>
        <dbReference type="EMBL" id="KAL5110659.1"/>
    </source>
</evidence>
<dbReference type="InterPro" id="IPR013144">
    <property type="entry name" value="CRA_dom"/>
</dbReference>
<protein>
    <submittedName>
        <fullName evidence="8">Protein lifeguard 2</fullName>
    </submittedName>
</protein>
<accession>A0ABR4QLR8</accession>
<feature type="transmembrane region" description="Helical" evidence="6">
    <location>
        <begin position="157"/>
        <end position="176"/>
    </location>
</feature>
<sequence>MSYPPPPAAPYVPPNGQPQGYSAYPQQSPVYPLDYQQSGYEAPGYGGLPPPGYPVPTTHAPAYTPTQNNPDGGNFADNEFAASPFSDKTIRRRFIGKVYSILAVQLLVTAAIVAMFTLVLPIRSWVRRNAWFYYLAYAVFFATYIALACCGNVRRKFPGNFIALGVFTLALAYMAGTLSAMYTVSSVLVCLLITLGVCISVSVAAICCPCDITKCQAVIAFLSILLFIFGIAVMITYFVAGYNQTLYAVYGGIAAVIFSIYLAYDTQLIMGGRKHELSPEEYIYGAMQLYCLGAGDAQPGFRTIPTTSKSYYVDDTCCALIRLQVAPCLHHRAFANWAGLQANPHNLRPKSDAVLTYQLSKEIVSVISKRMSSSQITDHVEHSTTKTAEAQSPAASYTAFECLGAPSGLTLTRQEINRLILEYLVVEGYKDAAEKFSKEIGISQPLSEIHSTGASLAERMEIREAVLSRRIEETIGKVNQLWPELFEKNPYIYFQLRQLQMLELIRGHRLEEALTFAQSHLAGPLSHRLSEYPQLLHEMENTMALLAFEEPGDSIYGSLLGARHAELIAGALNRAILWHIENSAGETDATLLEATGGMARGGCGGGGGSGGLTGLPKAAGSASSATVPRLTKLMALLLHFRDITELDLPSELASL</sequence>
<dbReference type="InterPro" id="IPR006214">
    <property type="entry name" value="Bax_inhibitor_1-related"/>
</dbReference>
<dbReference type="SMART" id="SM00667">
    <property type="entry name" value="LisH"/>
    <property type="match status" value="1"/>
</dbReference>
<dbReference type="CDD" id="cd10428">
    <property type="entry name" value="LFG_like"/>
    <property type="match status" value="1"/>
</dbReference>
<dbReference type="Pfam" id="PF01027">
    <property type="entry name" value="Bax1-I"/>
    <property type="match status" value="1"/>
</dbReference>
<feature type="transmembrane region" description="Helical" evidence="6">
    <location>
        <begin position="182"/>
        <end position="206"/>
    </location>
</feature>
<feature type="transmembrane region" description="Helical" evidence="6">
    <location>
        <begin position="98"/>
        <end position="119"/>
    </location>
</feature>